<evidence type="ECO:0000313" key="3">
    <source>
        <dbReference type="EMBL" id="UVQ75345.1"/>
    </source>
</evidence>
<evidence type="ECO:0000313" key="2">
    <source>
        <dbReference type="EMBL" id="CUP36988.1"/>
    </source>
</evidence>
<evidence type="ECO:0000313" key="4">
    <source>
        <dbReference type="Proteomes" id="UP000095606"/>
    </source>
</evidence>
<evidence type="ECO:0000313" key="5">
    <source>
        <dbReference type="Proteomes" id="UP001060104"/>
    </source>
</evidence>
<accession>A0A174MRJ4</accession>
<name>A0A174MRJ4_9BACE</name>
<dbReference type="PROSITE" id="PS51257">
    <property type="entry name" value="PROKAR_LIPOPROTEIN"/>
    <property type="match status" value="1"/>
</dbReference>
<protein>
    <recommendedName>
        <fullName evidence="6">DUF1566 domain-containing protein</fullName>
    </recommendedName>
</protein>
<reference evidence="3" key="2">
    <citation type="submission" date="2022-08" db="EMBL/GenBank/DDBJ databases">
        <title>Genome Sequencing of Bacteroides fragilis Group Isolates with Nanopore Technology.</title>
        <authorList>
            <person name="Tisza M.J."/>
            <person name="Smith D."/>
            <person name="Dekker J.P."/>
        </authorList>
    </citation>
    <scope>NUCLEOTIDE SEQUENCE</scope>
    <source>
        <strain evidence="3">BFG-527</strain>
    </source>
</reference>
<dbReference type="EMBL" id="CZAE01000010">
    <property type="protein sequence ID" value="CUP36988.1"/>
    <property type="molecule type" value="Genomic_DNA"/>
</dbReference>
<sequence>MKKNLLKIYGFILILLQSAVIAGCDNDDKNSTMNSSLVNLGDFYYSDGTWSSNLNSHKEVIGIVFGISKEKGGEVLPGLTKGQHGRVVALKNINVDGNEWLYWGEYGGNKEVPKLTKHATMDGANYYYFINTDNPSNWQTGAISDWNGAENTLMILKYRGERATIENKPSDYPAASFCHLYGNNDWAVGKPGEWYLPACGEAALIYARREMTMNKFKECNGQWFGSYLWTSTAFDWKTNEGKHDITENLSGSSWTVYFTYGMIAWPTRDCPKPVRPVMTF</sequence>
<evidence type="ECO:0008006" key="6">
    <source>
        <dbReference type="Google" id="ProtNLM"/>
    </source>
</evidence>
<reference evidence="2 4" key="1">
    <citation type="submission" date="2015-09" db="EMBL/GenBank/DDBJ databases">
        <authorList>
            <consortium name="Pathogen Informatics"/>
        </authorList>
    </citation>
    <scope>NUCLEOTIDE SEQUENCE [LARGE SCALE GENOMIC DNA]</scope>
    <source>
        <strain evidence="2 4">2789STDY5834846</strain>
    </source>
</reference>
<dbReference type="Proteomes" id="UP001060104">
    <property type="component" value="Chromosome"/>
</dbReference>
<dbReference type="AlphaFoldDB" id="A0A174MRJ4"/>
<keyword evidence="5" id="KW-1185">Reference proteome</keyword>
<feature type="chain" id="PRO_5008028352" description="DUF1566 domain-containing protein" evidence="1">
    <location>
        <begin position="23"/>
        <end position="280"/>
    </location>
</feature>
<evidence type="ECO:0000256" key="1">
    <source>
        <dbReference type="SAM" id="SignalP"/>
    </source>
</evidence>
<dbReference type="RefSeq" id="WP_055269578.1">
    <property type="nucleotide sequence ID" value="NZ_CAXKYA010000044.1"/>
</dbReference>
<dbReference type="Proteomes" id="UP000095606">
    <property type="component" value="Unassembled WGS sequence"/>
</dbReference>
<dbReference type="EMBL" id="CP103141">
    <property type="protein sequence ID" value="UVQ75345.1"/>
    <property type="molecule type" value="Genomic_DNA"/>
</dbReference>
<dbReference type="GeneID" id="69587684"/>
<feature type="signal peptide" evidence="1">
    <location>
        <begin position="1"/>
        <end position="22"/>
    </location>
</feature>
<proteinExistence type="predicted"/>
<keyword evidence="1" id="KW-0732">Signal</keyword>
<organism evidence="2 4">
    <name type="scientific">Bacteroides faecis</name>
    <dbReference type="NCBI Taxonomy" id="674529"/>
    <lineage>
        <taxon>Bacteria</taxon>
        <taxon>Pseudomonadati</taxon>
        <taxon>Bacteroidota</taxon>
        <taxon>Bacteroidia</taxon>
        <taxon>Bacteroidales</taxon>
        <taxon>Bacteroidaceae</taxon>
        <taxon>Bacteroides</taxon>
    </lineage>
</organism>
<gene>
    <name evidence="2" type="ORF">ERS852461_02443</name>
    <name evidence="3" type="ORF">NXY30_02705</name>
</gene>